<feature type="transmembrane region" description="Helical" evidence="2">
    <location>
        <begin position="340"/>
        <end position="359"/>
    </location>
</feature>
<dbReference type="HOGENOM" id="CLU_445827_0_0_1"/>
<dbReference type="AlphaFoldDB" id="A0A0D3KDD6"/>
<accession>A0A0D3KDD6</accession>
<keyword evidence="4" id="KW-1185">Reference proteome</keyword>
<dbReference type="RefSeq" id="XP_005786200.1">
    <property type="nucleotide sequence ID" value="XM_005786143.1"/>
</dbReference>
<feature type="region of interest" description="Disordered" evidence="1">
    <location>
        <begin position="592"/>
        <end position="613"/>
    </location>
</feature>
<dbReference type="KEGG" id="ehx:EMIHUDRAFT_467717"/>
<feature type="transmembrane region" description="Helical" evidence="2">
    <location>
        <begin position="14"/>
        <end position="37"/>
    </location>
</feature>
<evidence type="ECO:0000256" key="2">
    <source>
        <dbReference type="SAM" id="Phobius"/>
    </source>
</evidence>
<evidence type="ECO:0008006" key="5">
    <source>
        <dbReference type="Google" id="ProtNLM"/>
    </source>
</evidence>
<dbReference type="EnsemblProtists" id="EOD33771">
    <property type="protein sequence ID" value="EOD33771"/>
    <property type="gene ID" value="EMIHUDRAFT_467717"/>
</dbReference>
<feature type="transmembrane region" description="Helical" evidence="2">
    <location>
        <begin position="124"/>
        <end position="143"/>
    </location>
</feature>
<reference evidence="4" key="1">
    <citation type="journal article" date="2013" name="Nature">
        <title>Pan genome of the phytoplankton Emiliania underpins its global distribution.</title>
        <authorList>
            <person name="Read B.A."/>
            <person name="Kegel J."/>
            <person name="Klute M.J."/>
            <person name="Kuo A."/>
            <person name="Lefebvre S.C."/>
            <person name="Maumus F."/>
            <person name="Mayer C."/>
            <person name="Miller J."/>
            <person name="Monier A."/>
            <person name="Salamov A."/>
            <person name="Young J."/>
            <person name="Aguilar M."/>
            <person name="Claverie J.M."/>
            <person name="Frickenhaus S."/>
            <person name="Gonzalez K."/>
            <person name="Herman E.K."/>
            <person name="Lin Y.C."/>
            <person name="Napier J."/>
            <person name="Ogata H."/>
            <person name="Sarno A.F."/>
            <person name="Shmutz J."/>
            <person name="Schroeder D."/>
            <person name="de Vargas C."/>
            <person name="Verret F."/>
            <person name="von Dassow P."/>
            <person name="Valentin K."/>
            <person name="Van de Peer Y."/>
            <person name="Wheeler G."/>
            <person name="Dacks J.B."/>
            <person name="Delwiche C.F."/>
            <person name="Dyhrman S.T."/>
            <person name="Glockner G."/>
            <person name="John U."/>
            <person name="Richards T."/>
            <person name="Worden A.Z."/>
            <person name="Zhang X."/>
            <person name="Grigoriev I.V."/>
            <person name="Allen A.E."/>
            <person name="Bidle K."/>
            <person name="Borodovsky M."/>
            <person name="Bowler C."/>
            <person name="Brownlee C."/>
            <person name="Cock J.M."/>
            <person name="Elias M."/>
            <person name="Gladyshev V.N."/>
            <person name="Groth M."/>
            <person name="Guda C."/>
            <person name="Hadaegh A."/>
            <person name="Iglesias-Rodriguez M.D."/>
            <person name="Jenkins J."/>
            <person name="Jones B.M."/>
            <person name="Lawson T."/>
            <person name="Leese F."/>
            <person name="Lindquist E."/>
            <person name="Lobanov A."/>
            <person name="Lomsadze A."/>
            <person name="Malik S.B."/>
            <person name="Marsh M.E."/>
            <person name="Mackinder L."/>
            <person name="Mock T."/>
            <person name="Mueller-Roeber B."/>
            <person name="Pagarete A."/>
            <person name="Parker M."/>
            <person name="Probert I."/>
            <person name="Quesneville H."/>
            <person name="Raines C."/>
            <person name="Rensing S.A."/>
            <person name="Riano-Pachon D.M."/>
            <person name="Richier S."/>
            <person name="Rokitta S."/>
            <person name="Shiraiwa Y."/>
            <person name="Soanes D.M."/>
            <person name="van der Giezen M."/>
            <person name="Wahlund T.M."/>
            <person name="Williams B."/>
            <person name="Wilson W."/>
            <person name="Wolfe G."/>
            <person name="Wurch L.L."/>
        </authorList>
    </citation>
    <scope>NUCLEOTIDE SEQUENCE</scope>
</reference>
<organism evidence="3 4">
    <name type="scientific">Emiliania huxleyi (strain CCMP1516)</name>
    <dbReference type="NCBI Taxonomy" id="280463"/>
    <lineage>
        <taxon>Eukaryota</taxon>
        <taxon>Haptista</taxon>
        <taxon>Haptophyta</taxon>
        <taxon>Prymnesiophyceae</taxon>
        <taxon>Isochrysidales</taxon>
        <taxon>Noelaerhabdaceae</taxon>
        <taxon>Emiliania</taxon>
    </lineage>
</organism>
<feature type="transmembrane region" description="Helical" evidence="2">
    <location>
        <begin position="49"/>
        <end position="70"/>
    </location>
</feature>
<keyword evidence="2" id="KW-1133">Transmembrane helix</keyword>
<proteinExistence type="predicted"/>
<sequence>MPLSAFSDNPSENLLMLSVAAILLFWPFAPSASFVGATRGLHLDAANVVSVRLTYCLAMAVCTALSWPWIPTGHESALTAQYNPVPSFVTLGIPRVEHPTPVILAHQLVVVVAALATRPSVVRFALVGSAVSYWWVYGTFMGYRKEDPDGLFVKRTHGAPPFVLLILAAAPNVASVPPVDALGSLRRLGQPHRSARRPSSWPLLLLRWLLACIYFGTGYCKLVAGKYWHPYEWADGATLNFVLASKALMAPNAHFAWLNRLLRTVPWVRVGSAWTTLLLELLYPATTLLELALPRSIAASLLSLSFSSVAMGMHMMIMASTGIHFEPVLYIAHPRRRGGVTLLLMLGINFKLLYIAHLVNLPELCFLLGRLRGALSESPDAELSPPLFAARAAKVAGAGGGDGGGVCSLGRAAAAMSPLYFIVADVDWWPVSNYKVFCDHRKAGKTITAYRYAFGARGVEHQCGIGRLVGAQDTCATCLAAQVPMEDSPWWLVSDTQICLTTHNEALCAKDGAKACDWQCYLNRYADLRKDFGDANVNAAAAHFRRKGKAEGRNCSCPGSAGAPVPEYCTKASLLRTFFYGWCGFPDPALSAPDSEARAARGTTTDSTSDPRA</sequence>
<evidence type="ECO:0000256" key="1">
    <source>
        <dbReference type="SAM" id="MobiDB-lite"/>
    </source>
</evidence>
<dbReference type="Proteomes" id="UP000013827">
    <property type="component" value="Unassembled WGS sequence"/>
</dbReference>
<keyword evidence="2" id="KW-0472">Membrane</keyword>
<feature type="compositionally biased region" description="Polar residues" evidence="1">
    <location>
        <begin position="602"/>
        <end position="613"/>
    </location>
</feature>
<dbReference type="GeneID" id="17279041"/>
<feature type="transmembrane region" description="Helical" evidence="2">
    <location>
        <begin position="204"/>
        <end position="224"/>
    </location>
</feature>
<evidence type="ECO:0000313" key="4">
    <source>
        <dbReference type="Proteomes" id="UP000013827"/>
    </source>
</evidence>
<name>A0A0D3KDD6_EMIH1</name>
<dbReference type="PaxDb" id="2903-EOD33771"/>
<reference evidence="3" key="2">
    <citation type="submission" date="2024-10" db="UniProtKB">
        <authorList>
            <consortium name="EnsemblProtists"/>
        </authorList>
    </citation>
    <scope>IDENTIFICATION</scope>
</reference>
<keyword evidence="2" id="KW-0812">Transmembrane</keyword>
<evidence type="ECO:0000313" key="3">
    <source>
        <dbReference type="EnsemblProtists" id="EOD33771"/>
    </source>
</evidence>
<protein>
    <recommendedName>
        <fullName evidence="5">HTTM domain-containing protein</fullName>
    </recommendedName>
</protein>